<dbReference type="EC" id="4.2.1.11" evidence="3 11"/>
<dbReference type="PIRSF" id="PIRSF001400">
    <property type="entry name" value="Enolase"/>
    <property type="match status" value="1"/>
</dbReference>
<dbReference type="GO" id="GO:0000015">
    <property type="term" value="C:phosphopyruvate hydratase complex"/>
    <property type="evidence" value="ECO:0007669"/>
    <property type="project" value="InterPro"/>
</dbReference>
<feature type="binding site" evidence="13">
    <location>
        <begin position="364"/>
        <end position="367"/>
    </location>
    <ligand>
        <name>substrate</name>
    </ligand>
</feature>
<dbReference type="InterPro" id="IPR020809">
    <property type="entry name" value="Enolase_CS"/>
</dbReference>
<dbReference type="Gene3D" id="3.30.390.10">
    <property type="entry name" value="Enolase-like, N-terminal domain"/>
    <property type="match status" value="1"/>
</dbReference>
<dbReference type="SUPFAM" id="SSF51604">
    <property type="entry name" value="Enolase C-terminal domain-like"/>
    <property type="match status" value="1"/>
</dbReference>
<organism evidence="17 18">
    <name type="scientific">Ktedonosporobacter rubrisoli</name>
    <dbReference type="NCBI Taxonomy" id="2509675"/>
    <lineage>
        <taxon>Bacteria</taxon>
        <taxon>Bacillati</taxon>
        <taxon>Chloroflexota</taxon>
        <taxon>Ktedonobacteria</taxon>
        <taxon>Ktedonobacterales</taxon>
        <taxon>Ktedonosporobacteraceae</taxon>
        <taxon>Ktedonosporobacter</taxon>
    </lineage>
</organism>
<feature type="binding site" evidence="11">
    <location>
        <position position="337"/>
    </location>
    <ligand>
        <name>(2R)-2-phosphoglycerate</name>
        <dbReference type="ChEBI" id="CHEBI:58289"/>
    </ligand>
</feature>
<sequence length="434" mass="46612">MTTIEEVTAREILDSRGNPTIQVEVLLMGGARGIAAVPSGASTGAHEAVELRDGDKSRYGGKGVLKAVTNVQQIISDALVGLDATDQVMLDEVMIELDGTTNKAKLGANAILGVSLAAAKAAAHAQHQPLYRYLGGVSARTLPVPMMNILNGGKHADNSTDMQEYMVLPVGAASFREALRMGAEVYQGLKKVLHGRKFNTNVGDEGGFAPSLSSNREALEVIVAAIEAAGYKPGVDIFLGMDPAASEFYENGKYVLAREGRTLTSQEMVDLYEKWIGEYPIISIEDGLAEDDWEGWSHLRQRLGNRVQLVGDDLFVTNTARLKRGIAEHSANSILIKLNQIGTLTETLEAIEMAKRAAFTAVISHRSGETEDTTIADLVVATNAGQIKTGAPARSERVAKYNRLLVIEDELGNETATYAGFSAFYNVPDLYAKA</sequence>
<dbReference type="Pfam" id="PF03952">
    <property type="entry name" value="Enolase_N"/>
    <property type="match status" value="1"/>
</dbReference>
<feature type="domain" description="Enolase N-terminal" evidence="16">
    <location>
        <begin position="4"/>
        <end position="134"/>
    </location>
</feature>
<name>A0A4P6K5X1_KTERU</name>
<feature type="binding site" evidence="13">
    <location>
        <position position="285"/>
    </location>
    <ligand>
        <name>substrate</name>
    </ligand>
</feature>
<dbReference type="Pfam" id="PF00113">
    <property type="entry name" value="Enolase_C"/>
    <property type="match status" value="1"/>
</dbReference>
<dbReference type="UniPathway" id="UPA00109">
    <property type="reaction ID" value="UER00187"/>
</dbReference>
<dbReference type="GO" id="GO:0004634">
    <property type="term" value="F:phosphopyruvate hydratase activity"/>
    <property type="evidence" value="ECO:0007669"/>
    <property type="project" value="UniProtKB-UniRule"/>
</dbReference>
<evidence type="ECO:0000256" key="14">
    <source>
        <dbReference type="PIRSR" id="PIRSR001400-3"/>
    </source>
</evidence>
<keyword evidence="17" id="KW-0670">Pyruvate</keyword>
<evidence type="ECO:0000256" key="5">
    <source>
        <dbReference type="ARBA" id="ARBA00022490"/>
    </source>
</evidence>
<dbReference type="SMART" id="SM01192">
    <property type="entry name" value="Enolase_C"/>
    <property type="match status" value="1"/>
</dbReference>
<comment type="subcellular location">
    <subcellularLocation>
        <location evidence="11">Cytoplasm</location>
    </subcellularLocation>
    <subcellularLocation>
        <location evidence="11">Secreted</location>
    </subcellularLocation>
    <subcellularLocation>
        <location evidence="11">Cell surface</location>
    </subcellularLocation>
    <text evidence="11">Fractions of enolase are present in both the cytoplasm and on the cell surface.</text>
</comment>
<dbReference type="InterPro" id="IPR020810">
    <property type="entry name" value="Enolase_C"/>
</dbReference>
<evidence type="ECO:0000259" key="16">
    <source>
        <dbReference type="SMART" id="SM01193"/>
    </source>
</evidence>
<feature type="binding site" evidence="11 14">
    <location>
        <position position="285"/>
    </location>
    <ligand>
        <name>Mg(2+)</name>
        <dbReference type="ChEBI" id="CHEBI:18420"/>
    </ligand>
</feature>
<dbReference type="InterPro" id="IPR029017">
    <property type="entry name" value="Enolase-like_N"/>
</dbReference>
<accession>A0A4P6K5X1</accession>
<dbReference type="HAMAP" id="MF_00318">
    <property type="entry name" value="Enolase"/>
    <property type="match status" value="1"/>
</dbReference>
<dbReference type="PRINTS" id="PR00148">
    <property type="entry name" value="ENOLASE"/>
</dbReference>
<dbReference type="PANTHER" id="PTHR11902:SF1">
    <property type="entry name" value="ENOLASE"/>
    <property type="match status" value="1"/>
</dbReference>
<evidence type="ECO:0000259" key="15">
    <source>
        <dbReference type="SMART" id="SM01192"/>
    </source>
</evidence>
<evidence type="ECO:0000256" key="10">
    <source>
        <dbReference type="ARBA" id="ARBA00023239"/>
    </source>
</evidence>
<dbReference type="PROSITE" id="PS00164">
    <property type="entry name" value="ENOLASE"/>
    <property type="match status" value="1"/>
</dbReference>
<evidence type="ECO:0000256" key="13">
    <source>
        <dbReference type="PIRSR" id="PIRSR001400-2"/>
    </source>
</evidence>
<comment type="catalytic activity">
    <reaction evidence="11">
        <text>(2R)-2-phosphoglycerate = phosphoenolpyruvate + H2O</text>
        <dbReference type="Rhea" id="RHEA:10164"/>
        <dbReference type="ChEBI" id="CHEBI:15377"/>
        <dbReference type="ChEBI" id="CHEBI:58289"/>
        <dbReference type="ChEBI" id="CHEBI:58702"/>
        <dbReference type="EC" id="4.2.1.11"/>
    </reaction>
</comment>
<evidence type="ECO:0000256" key="3">
    <source>
        <dbReference type="ARBA" id="ARBA00012058"/>
    </source>
</evidence>
<keyword evidence="5 11" id="KW-0963">Cytoplasm</keyword>
<keyword evidence="18" id="KW-1185">Reference proteome</keyword>
<dbReference type="SFLD" id="SFLDF00002">
    <property type="entry name" value="enolase"/>
    <property type="match status" value="1"/>
</dbReference>
<keyword evidence="8 11" id="KW-0460">Magnesium</keyword>
<dbReference type="InterPro" id="IPR000941">
    <property type="entry name" value="Enolase"/>
</dbReference>
<evidence type="ECO:0000313" key="17">
    <source>
        <dbReference type="EMBL" id="QBD83644.1"/>
    </source>
</evidence>
<feature type="binding site" evidence="11">
    <location>
        <position position="388"/>
    </location>
    <ligand>
        <name>(2R)-2-phosphoglycerate</name>
        <dbReference type="ChEBI" id="CHEBI:58289"/>
    </ligand>
</feature>
<evidence type="ECO:0000256" key="12">
    <source>
        <dbReference type="PIRSR" id="PIRSR001400-1"/>
    </source>
</evidence>
<dbReference type="AlphaFoldDB" id="A0A4P6K5X1"/>
<evidence type="ECO:0000256" key="2">
    <source>
        <dbReference type="ARBA" id="ARBA00009604"/>
    </source>
</evidence>
<dbReference type="EMBL" id="CP035758">
    <property type="protein sequence ID" value="QBD83644.1"/>
    <property type="molecule type" value="Genomic_DNA"/>
</dbReference>
<keyword evidence="10 11" id="KW-0456">Lyase</keyword>
<comment type="cofactor">
    <cofactor evidence="11">
        <name>Mg(2+)</name>
        <dbReference type="ChEBI" id="CHEBI:18420"/>
    </cofactor>
    <text evidence="11">Binds a second Mg(2+) ion via substrate during catalysis.</text>
</comment>
<feature type="binding site" evidence="11">
    <location>
        <position position="163"/>
    </location>
    <ligand>
        <name>(2R)-2-phosphoglycerate</name>
        <dbReference type="ChEBI" id="CHEBI:58289"/>
    </ligand>
</feature>
<dbReference type="GO" id="GO:0000287">
    <property type="term" value="F:magnesium ion binding"/>
    <property type="evidence" value="ECO:0007669"/>
    <property type="project" value="UniProtKB-UniRule"/>
</dbReference>
<feature type="binding site" evidence="13">
    <location>
        <position position="164"/>
    </location>
    <ligand>
        <name>substrate</name>
    </ligand>
</feature>
<dbReference type="RefSeq" id="WP_129894707.1">
    <property type="nucleotide sequence ID" value="NZ_CP035758.1"/>
</dbReference>
<comment type="cofactor">
    <cofactor evidence="14">
        <name>Mg(2+)</name>
        <dbReference type="ChEBI" id="CHEBI:18420"/>
    </cofactor>
    <text evidence="14">Mg(2+) is required for catalysis and for stabilizing the dimer.</text>
</comment>
<comment type="similarity">
    <text evidence="2 11">Belongs to the enolase family.</text>
</comment>
<evidence type="ECO:0000256" key="4">
    <source>
        <dbReference type="ARBA" id="ARBA00017068"/>
    </source>
</evidence>
<feature type="binding site" evidence="13">
    <location>
        <position position="388"/>
    </location>
    <ligand>
        <name>substrate</name>
    </ligand>
</feature>
<evidence type="ECO:0000256" key="8">
    <source>
        <dbReference type="ARBA" id="ARBA00022842"/>
    </source>
</evidence>
<proteinExistence type="inferred from homology"/>
<comment type="pathway">
    <text evidence="1 11">Carbohydrate degradation; glycolysis; pyruvate from D-glyceraldehyde 3-phosphate: step 4/5.</text>
</comment>
<gene>
    <name evidence="11" type="primary">eno</name>
    <name evidence="17" type="ORF">EPA93_30905</name>
</gene>
<feature type="active site" description="Proton acceptor" evidence="11 12">
    <location>
        <position position="337"/>
    </location>
</feature>
<dbReference type="InterPro" id="IPR020811">
    <property type="entry name" value="Enolase_N"/>
</dbReference>
<dbReference type="SFLD" id="SFLDS00001">
    <property type="entry name" value="Enolase"/>
    <property type="match status" value="1"/>
</dbReference>
<dbReference type="OrthoDB" id="9804716at2"/>
<dbReference type="InterPro" id="IPR036849">
    <property type="entry name" value="Enolase-like_C_sf"/>
</dbReference>
<dbReference type="SUPFAM" id="SSF54826">
    <property type="entry name" value="Enolase N-terminal domain-like"/>
    <property type="match status" value="1"/>
</dbReference>
<dbReference type="GO" id="GO:0006096">
    <property type="term" value="P:glycolytic process"/>
    <property type="evidence" value="ECO:0007669"/>
    <property type="project" value="UniProtKB-UniRule"/>
</dbReference>
<protein>
    <recommendedName>
        <fullName evidence="4 11">Enolase</fullName>
        <ecNumber evidence="3 11">4.2.1.11</ecNumber>
    </recommendedName>
    <alternativeName>
        <fullName evidence="11">2-phospho-D-glycerate hydro-lyase</fullName>
    </alternativeName>
    <alternativeName>
        <fullName evidence="11">2-phosphoglycerate dehydratase</fullName>
    </alternativeName>
</protein>
<evidence type="ECO:0000256" key="9">
    <source>
        <dbReference type="ARBA" id="ARBA00023152"/>
    </source>
</evidence>
<keyword evidence="7 11" id="KW-0479">Metal-binding</keyword>
<dbReference type="KEGG" id="kbs:EPA93_30905"/>
<feature type="binding site" evidence="11 14">
    <location>
        <position position="242"/>
    </location>
    <ligand>
        <name>Mg(2+)</name>
        <dbReference type="ChEBI" id="CHEBI:18420"/>
    </ligand>
</feature>
<dbReference type="Proteomes" id="UP000290365">
    <property type="component" value="Chromosome"/>
</dbReference>
<feature type="binding site" evidence="13">
    <location>
        <position position="155"/>
    </location>
    <ligand>
        <name>substrate</name>
    </ligand>
</feature>
<dbReference type="FunFam" id="3.30.390.10:FF:000001">
    <property type="entry name" value="Enolase"/>
    <property type="match status" value="1"/>
</dbReference>
<feature type="binding site" evidence="11 14">
    <location>
        <position position="312"/>
    </location>
    <ligand>
        <name>Mg(2+)</name>
        <dbReference type="ChEBI" id="CHEBI:18420"/>
    </ligand>
</feature>
<dbReference type="NCBIfam" id="TIGR01060">
    <property type="entry name" value="eno"/>
    <property type="match status" value="1"/>
</dbReference>
<feature type="domain" description="Enolase C-terminal TIM barrel" evidence="15">
    <location>
        <begin position="139"/>
        <end position="426"/>
    </location>
</feature>
<keyword evidence="9 11" id="KW-0324">Glycolysis</keyword>
<dbReference type="CDD" id="cd03313">
    <property type="entry name" value="enolase"/>
    <property type="match status" value="1"/>
</dbReference>
<dbReference type="GO" id="GO:0009986">
    <property type="term" value="C:cell surface"/>
    <property type="evidence" value="ECO:0007669"/>
    <property type="project" value="UniProtKB-SubCell"/>
</dbReference>
<evidence type="ECO:0000313" key="18">
    <source>
        <dbReference type="Proteomes" id="UP000290365"/>
    </source>
</evidence>
<dbReference type="FunFam" id="3.20.20.120:FF:000001">
    <property type="entry name" value="Enolase"/>
    <property type="match status" value="1"/>
</dbReference>
<reference evidence="17 18" key="1">
    <citation type="submission" date="2019-01" db="EMBL/GenBank/DDBJ databases">
        <title>Ktedonosporobacter rubrisoli SCAWS-G2.</title>
        <authorList>
            <person name="Huang Y."/>
            <person name="Yan B."/>
        </authorList>
    </citation>
    <scope>NUCLEOTIDE SEQUENCE [LARGE SCALE GENOMIC DNA]</scope>
    <source>
        <strain evidence="17 18">SCAWS-G2</strain>
    </source>
</reference>
<feature type="active site" description="Proton donor" evidence="11 12">
    <location>
        <position position="205"/>
    </location>
</feature>
<comment type="function">
    <text evidence="11">Catalyzes the reversible conversion of 2-phosphoglycerate (2-PG) into phosphoenolpyruvate (PEP). It is essential for the degradation of carbohydrates via glycolysis.</text>
</comment>
<evidence type="ECO:0000256" key="1">
    <source>
        <dbReference type="ARBA" id="ARBA00005031"/>
    </source>
</evidence>
<feature type="binding site" evidence="11">
    <location>
        <position position="367"/>
    </location>
    <ligand>
        <name>(2R)-2-phosphoglycerate</name>
        <dbReference type="ChEBI" id="CHEBI:58289"/>
    </ligand>
</feature>
<dbReference type="SFLD" id="SFLDG00178">
    <property type="entry name" value="enolase"/>
    <property type="match status" value="1"/>
</dbReference>
<evidence type="ECO:0000256" key="7">
    <source>
        <dbReference type="ARBA" id="ARBA00022723"/>
    </source>
</evidence>
<dbReference type="PANTHER" id="PTHR11902">
    <property type="entry name" value="ENOLASE"/>
    <property type="match status" value="1"/>
</dbReference>
<evidence type="ECO:0000256" key="6">
    <source>
        <dbReference type="ARBA" id="ARBA00022525"/>
    </source>
</evidence>
<dbReference type="SMART" id="SM01193">
    <property type="entry name" value="Enolase_N"/>
    <property type="match status" value="1"/>
</dbReference>
<keyword evidence="6 11" id="KW-0964">Secreted</keyword>
<evidence type="ECO:0000256" key="11">
    <source>
        <dbReference type="HAMAP-Rule" id="MF_00318"/>
    </source>
</evidence>
<dbReference type="GO" id="GO:0005576">
    <property type="term" value="C:extracellular region"/>
    <property type="evidence" value="ECO:0007669"/>
    <property type="project" value="UniProtKB-SubCell"/>
</dbReference>
<feature type="binding site" evidence="13">
    <location>
        <position position="312"/>
    </location>
    <ligand>
        <name>substrate</name>
    </ligand>
</feature>
<feature type="binding site" evidence="11">
    <location>
        <position position="366"/>
    </location>
    <ligand>
        <name>(2R)-2-phosphoglycerate</name>
        <dbReference type="ChEBI" id="CHEBI:58289"/>
    </ligand>
</feature>
<dbReference type="Gene3D" id="3.20.20.120">
    <property type="entry name" value="Enolase-like C-terminal domain"/>
    <property type="match status" value="1"/>
</dbReference>